<feature type="compositionally biased region" description="Basic residues" evidence="1">
    <location>
        <begin position="197"/>
        <end position="206"/>
    </location>
</feature>
<sequence>MDKPNGILTPNGCLGGLSCLGGMSSRSKSINRYASKTTGAGAGLGIPVISVLPPYKGETYKPPPRRAPSKRPQAQMDIFGRIKPRTRTPARNAANALSPGQTPTPQPRSRTPSRVTKPRYHIKGDSPVRMGRSKIAKETRKRPSRGTNRPRSPSEESSEEIPLRGRAKARSKSGAPRKKRGSSADSDYDPKKDRASAKRKTTKKKTSTPAASGANRKQKRTAALN</sequence>
<dbReference type="Proteomes" id="UP000095287">
    <property type="component" value="Unplaced"/>
</dbReference>
<evidence type="ECO:0000256" key="1">
    <source>
        <dbReference type="SAM" id="MobiDB-lite"/>
    </source>
</evidence>
<dbReference type="WBParaSite" id="L893_g22863.t1">
    <property type="protein sequence ID" value="L893_g22863.t1"/>
    <property type="gene ID" value="L893_g22863"/>
</dbReference>
<keyword evidence="2" id="KW-1185">Reference proteome</keyword>
<organism evidence="2 3">
    <name type="scientific">Steinernema glaseri</name>
    <dbReference type="NCBI Taxonomy" id="37863"/>
    <lineage>
        <taxon>Eukaryota</taxon>
        <taxon>Metazoa</taxon>
        <taxon>Ecdysozoa</taxon>
        <taxon>Nematoda</taxon>
        <taxon>Chromadorea</taxon>
        <taxon>Rhabditida</taxon>
        <taxon>Tylenchina</taxon>
        <taxon>Panagrolaimomorpha</taxon>
        <taxon>Strongyloidoidea</taxon>
        <taxon>Steinernematidae</taxon>
        <taxon>Steinernema</taxon>
    </lineage>
</organism>
<feature type="compositionally biased region" description="Basic residues" evidence="1">
    <location>
        <begin position="165"/>
        <end position="181"/>
    </location>
</feature>
<dbReference type="AlphaFoldDB" id="A0A1I7Z552"/>
<feature type="compositionally biased region" description="Low complexity" evidence="1">
    <location>
        <begin position="89"/>
        <end position="114"/>
    </location>
</feature>
<proteinExistence type="predicted"/>
<dbReference type="PROSITE" id="PS51257">
    <property type="entry name" value="PROKAR_LIPOPROTEIN"/>
    <property type="match status" value="1"/>
</dbReference>
<protein>
    <submittedName>
        <fullName evidence="3">Neurofilament triplet H1-like protein</fullName>
    </submittedName>
</protein>
<feature type="region of interest" description="Disordered" evidence="1">
    <location>
        <begin position="37"/>
        <end position="225"/>
    </location>
</feature>
<evidence type="ECO:0000313" key="3">
    <source>
        <dbReference type="WBParaSite" id="L893_g22863.t1"/>
    </source>
</evidence>
<reference evidence="3" key="1">
    <citation type="submission" date="2016-11" db="UniProtKB">
        <authorList>
            <consortium name="WormBaseParasite"/>
        </authorList>
    </citation>
    <scope>IDENTIFICATION</scope>
</reference>
<feature type="compositionally biased region" description="Basic residues" evidence="1">
    <location>
        <begin position="216"/>
        <end position="225"/>
    </location>
</feature>
<name>A0A1I7Z552_9BILA</name>
<evidence type="ECO:0000313" key="2">
    <source>
        <dbReference type="Proteomes" id="UP000095287"/>
    </source>
</evidence>
<accession>A0A1I7Z552</accession>
<feature type="compositionally biased region" description="Basic residues" evidence="1">
    <location>
        <begin position="131"/>
        <end position="144"/>
    </location>
</feature>